<dbReference type="Gene3D" id="3.40.50.300">
    <property type="entry name" value="P-loop containing nucleotide triphosphate hydrolases"/>
    <property type="match status" value="1"/>
</dbReference>
<protein>
    <submittedName>
        <fullName evidence="1">Cytidylate kinase</fullName>
        <ecNumber evidence="1">2.7.4.25</ecNumber>
    </submittedName>
</protein>
<evidence type="ECO:0000313" key="2">
    <source>
        <dbReference type="Proteomes" id="UP001342418"/>
    </source>
</evidence>
<sequence length="186" mass="20362">MSLLLCFSGQIGSGKSSVSAEVASVLGWARVGFGEYLRSEIQRLGGDSGAREALQKLGQKRVESDATKFCQDVLDAGGFVPGDDFVVDGIRHVRIFDILTSIGAPSQAKLLYLHAQETTRLSRIGARDDVQDFARASVHDVEAELRDELPERADGIVNAGNSFEQVVGDCLRLVENWRRELPDSRR</sequence>
<proteinExistence type="predicted"/>
<accession>A0ABY5MKT0</accession>
<dbReference type="SUPFAM" id="SSF52540">
    <property type="entry name" value="P-loop containing nucleoside triphosphate hydrolases"/>
    <property type="match status" value="1"/>
</dbReference>
<dbReference type="InterPro" id="IPR027417">
    <property type="entry name" value="P-loop_NTPase"/>
</dbReference>
<dbReference type="RefSeq" id="WP_338530162.1">
    <property type="nucleotide sequence ID" value="NZ_CP030941.1"/>
</dbReference>
<organism evidence="1 2">
    <name type="scientific">Nitratireductor thuwali</name>
    <dbReference type="NCBI Taxonomy" id="2267699"/>
    <lineage>
        <taxon>Bacteria</taxon>
        <taxon>Pseudomonadati</taxon>
        <taxon>Pseudomonadota</taxon>
        <taxon>Alphaproteobacteria</taxon>
        <taxon>Hyphomicrobiales</taxon>
        <taxon>Phyllobacteriaceae</taxon>
        <taxon>Nitratireductor</taxon>
    </lineage>
</organism>
<keyword evidence="1" id="KW-0418">Kinase</keyword>
<dbReference type="EMBL" id="CP030941">
    <property type="protein sequence ID" value="UUP17874.1"/>
    <property type="molecule type" value="Genomic_DNA"/>
</dbReference>
<dbReference type="Proteomes" id="UP001342418">
    <property type="component" value="Chromosome"/>
</dbReference>
<evidence type="ECO:0000313" key="1">
    <source>
        <dbReference type="EMBL" id="UUP17874.1"/>
    </source>
</evidence>
<gene>
    <name evidence="1" type="primary">cmk_2</name>
    <name evidence="1" type="ORF">NTH_02350</name>
</gene>
<dbReference type="EC" id="2.7.4.25" evidence="1"/>
<keyword evidence="2" id="KW-1185">Reference proteome</keyword>
<dbReference type="GO" id="GO:0016301">
    <property type="term" value="F:kinase activity"/>
    <property type="evidence" value="ECO:0007669"/>
    <property type="project" value="UniProtKB-KW"/>
</dbReference>
<name>A0ABY5MKT0_9HYPH</name>
<reference evidence="1 2" key="1">
    <citation type="submission" date="2018-07" db="EMBL/GenBank/DDBJ databases">
        <title>Genome sequence of Nitratireductor thuwali#1536.</title>
        <authorList>
            <person name="Michoud G."/>
            <person name="Merlino G."/>
            <person name="Sefrji F.O."/>
            <person name="Daffonchio D."/>
        </authorList>
    </citation>
    <scope>NUCLEOTIDE SEQUENCE [LARGE SCALE GENOMIC DNA]</scope>
    <source>
        <strain evidence="2">Nit1536</strain>
    </source>
</reference>
<keyword evidence="1" id="KW-0808">Transferase</keyword>